<dbReference type="InterPro" id="IPR051796">
    <property type="entry name" value="ISF_SsuE-like"/>
</dbReference>
<dbReference type="STRING" id="1423806.FD15_GL002114"/>
<dbReference type="PATRIC" id="fig|1423806.3.peg.2155"/>
<dbReference type="Gene3D" id="3.40.50.360">
    <property type="match status" value="1"/>
</dbReference>
<dbReference type="Proteomes" id="UP000050961">
    <property type="component" value="Unassembled WGS sequence"/>
</dbReference>
<keyword evidence="3" id="KW-1133">Transmembrane helix</keyword>
<dbReference type="PANTHER" id="PTHR43278:SF4">
    <property type="entry name" value="NAD(P)H-DEPENDENT FMN-CONTAINING OXIDOREDUCTASE YWQN-RELATED"/>
    <property type="match status" value="1"/>
</dbReference>
<evidence type="ECO:0000313" key="5">
    <source>
        <dbReference type="EMBL" id="KRN05552.1"/>
    </source>
</evidence>
<dbReference type="eggNOG" id="COG0655">
    <property type="taxonomic scope" value="Bacteria"/>
</dbReference>
<comment type="caution">
    <text evidence="5">The sequence shown here is derived from an EMBL/GenBank/DDBJ whole genome shotgun (WGS) entry which is preliminary data.</text>
</comment>
<evidence type="ECO:0000256" key="3">
    <source>
        <dbReference type="SAM" id="Phobius"/>
    </source>
</evidence>
<dbReference type="InterPro" id="IPR005025">
    <property type="entry name" value="FMN_Rdtase-like_dom"/>
</dbReference>
<gene>
    <name evidence="5" type="ORF">FD15_GL002114</name>
</gene>
<dbReference type="EMBL" id="AYZF01000017">
    <property type="protein sequence ID" value="KRN05552.1"/>
    <property type="molecule type" value="Genomic_DNA"/>
</dbReference>
<dbReference type="SUPFAM" id="SSF52218">
    <property type="entry name" value="Flavoproteins"/>
    <property type="match status" value="1"/>
</dbReference>
<dbReference type="AlphaFoldDB" id="A0A0R2DN42"/>
<sequence length="209" mass="24145">MQRFKKIISVMVFLRYLMKFGGITIMGILAINGSSRENSNSDVMLTCLLKGIEHNEIKLKHYAIQPIWDQRHSQKIWRAADDDYDQLLTKLIASKTIIFATPIYWYGVSGLLKNFIDRWSESLATVPNFREIIKNKRIYVLIVGGDAPHIKGLPIIEQFNYICEFLNWQFVDYVIGKGNMPSDVLKDKFAMQKLQQLNTQLNGGINNEQ</sequence>
<dbReference type="Pfam" id="PF03358">
    <property type="entry name" value="FMN_red"/>
    <property type="match status" value="1"/>
</dbReference>
<evidence type="ECO:0000256" key="2">
    <source>
        <dbReference type="ARBA" id="ARBA00022643"/>
    </source>
</evidence>
<protein>
    <submittedName>
        <fullName evidence="5">Flavin reductase</fullName>
    </submittedName>
</protein>
<reference evidence="5 6" key="1">
    <citation type="journal article" date="2015" name="Genome Announc.">
        <title>Expanding the biotechnology potential of lactobacilli through comparative genomics of 213 strains and associated genera.</title>
        <authorList>
            <person name="Sun Z."/>
            <person name="Harris H.M."/>
            <person name="McCann A."/>
            <person name="Guo C."/>
            <person name="Argimon S."/>
            <person name="Zhang W."/>
            <person name="Yang X."/>
            <person name="Jeffery I.B."/>
            <person name="Cooney J.C."/>
            <person name="Kagawa T.F."/>
            <person name="Liu W."/>
            <person name="Song Y."/>
            <person name="Salvetti E."/>
            <person name="Wrobel A."/>
            <person name="Rasinkangas P."/>
            <person name="Parkhill J."/>
            <person name="Rea M.C."/>
            <person name="O'Sullivan O."/>
            <person name="Ritari J."/>
            <person name="Douillard F.P."/>
            <person name="Paul Ross R."/>
            <person name="Yang R."/>
            <person name="Briner A.E."/>
            <person name="Felis G.E."/>
            <person name="de Vos W.M."/>
            <person name="Barrangou R."/>
            <person name="Klaenhammer T.R."/>
            <person name="Caufield P.W."/>
            <person name="Cui Y."/>
            <person name="Zhang H."/>
            <person name="O'Toole P.W."/>
        </authorList>
    </citation>
    <scope>NUCLEOTIDE SEQUENCE [LARGE SCALE GENOMIC DNA]</scope>
    <source>
        <strain evidence="5 6">DSM 21376</strain>
    </source>
</reference>
<feature type="transmembrane region" description="Helical" evidence="3">
    <location>
        <begin position="12"/>
        <end position="31"/>
    </location>
</feature>
<keyword evidence="1" id="KW-0285">Flavoprotein</keyword>
<dbReference type="InterPro" id="IPR029039">
    <property type="entry name" value="Flavoprotein-like_sf"/>
</dbReference>
<feature type="domain" description="NADPH-dependent FMN reductase-like" evidence="4">
    <location>
        <begin position="26"/>
        <end position="147"/>
    </location>
</feature>
<dbReference type="GO" id="GO:0016491">
    <property type="term" value="F:oxidoreductase activity"/>
    <property type="evidence" value="ECO:0007669"/>
    <property type="project" value="InterPro"/>
</dbReference>
<proteinExistence type="predicted"/>
<keyword evidence="3" id="KW-0472">Membrane</keyword>
<evidence type="ECO:0000313" key="6">
    <source>
        <dbReference type="Proteomes" id="UP000050961"/>
    </source>
</evidence>
<keyword evidence="6" id="KW-1185">Reference proteome</keyword>
<evidence type="ECO:0000256" key="1">
    <source>
        <dbReference type="ARBA" id="ARBA00022630"/>
    </source>
</evidence>
<accession>A0A0R2DN42</accession>
<organism evidence="5 6">
    <name type="scientific">Liquorilactobacillus sucicola DSM 21376 = JCM 15457</name>
    <dbReference type="NCBI Taxonomy" id="1423806"/>
    <lineage>
        <taxon>Bacteria</taxon>
        <taxon>Bacillati</taxon>
        <taxon>Bacillota</taxon>
        <taxon>Bacilli</taxon>
        <taxon>Lactobacillales</taxon>
        <taxon>Lactobacillaceae</taxon>
        <taxon>Liquorilactobacillus</taxon>
    </lineage>
</organism>
<keyword evidence="2" id="KW-0288">FMN</keyword>
<keyword evidence="3" id="KW-0812">Transmembrane</keyword>
<dbReference type="PANTHER" id="PTHR43278">
    <property type="entry name" value="NAD(P)H-DEPENDENT FMN-CONTAINING OXIDOREDUCTASE YWQN-RELATED"/>
    <property type="match status" value="1"/>
</dbReference>
<name>A0A0R2DN42_9LACO</name>
<evidence type="ECO:0000259" key="4">
    <source>
        <dbReference type="Pfam" id="PF03358"/>
    </source>
</evidence>